<evidence type="ECO:0000313" key="3">
    <source>
        <dbReference type="Proteomes" id="UP000510869"/>
    </source>
</evidence>
<name>A0A7D6GPR1_9EURY</name>
<feature type="transmembrane region" description="Helical" evidence="1">
    <location>
        <begin position="85"/>
        <end position="103"/>
    </location>
</feature>
<dbReference type="Pfam" id="PF04018">
    <property type="entry name" value="VCA0040-like"/>
    <property type="match status" value="1"/>
</dbReference>
<dbReference type="RefSeq" id="WP_180839509.1">
    <property type="nucleotide sequence ID" value="NZ_CP059154.1"/>
</dbReference>
<organism evidence="2 3">
    <name type="scientific">Natrinema zhouii</name>
    <dbReference type="NCBI Taxonomy" id="1710539"/>
    <lineage>
        <taxon>Archaea</taxon>
        <taxon>Methanobacteriati</taxon>
        <taxon>Methanobacteriota</taxon>
        <taxon>Stenosarchaea group</taxon>
        <taxon>Halobacteria</taxon>
        <taxon>Halobacteriales</taxon>
        <taxon>Natrialbaceae</taxon>
        <taxon>Natrinema</taxon>
    </lineage>
</organism>
<accession>A0A7D6GPR1</accession>
<dbReference type="InterPro" id="IPR007163">
    <property type="entry name" value="VCA0040-like"/>
</dbReference>
<dbReference type="OrthoDB" id="313161at2157"/>
<dbReference type="Proteomes" id="UP000510869">
    <property type="component" value="Chromosome"/>
</dbReference>
<feature type="transmembrane region" description="Helical" evidence="1">
    <location>
        <begin position="293"/>
        <end position="313"/>
    </location>
</feature>
<evidence type="ECO:0000313" key="2">
    <source>
        <dbReference type="EMBL" id="QLK24423.1"/>
    </source>
</evidence>
<feature type="transmembrane region" description="Helical" evidence="1">
    <location>
        <begin position="115"/>
        <end position="132"/>
    </location>
</feature>
<dbReference type="KEGG" id="nay:HYG81_09825"/>
<keyword evidence="1" id="KW-0812">Transmembrane</keyword>
<evidence type="ECO:0000256" key="1">
    <source>
        <dbReference type="SAM" id="Phobius"/>
    </source>
</evidence>
<protein>
    <submittedName>
        <fullName evidence="2">DUF368 domain-containing protein</fullName>
    </submittedName>
</protein>
<feature type="transmembrane region" description="Helical" evidence="1">
    <location>
        <begin position="233"/>
        <end position="251"/>
    </location>
</feature>
<keyword evidence="1" id="KW-0472">Membrane</keyword>
<feature type="transmembrane region" description="Helical" evidence="1">
    <location>
        <begin position="170"/>
        <end position="198"/>
    </location>
</feature>
<keyword evidence="3" id="KW-1185">Reference proteome</keyword>
<dbReference type="EMBL" id="CP059154">
    <property type="protein sequence ID" value="QLK24423.1"/>
    <property type="molecule type" value="Genomic_DNA"/>
</dbReference>
<feature type="transmembrane region" description="Helical" evidence="1">
    <location>
        <begin position="263"/>
        <end position="281"/>
    </location>
</feature>
<reference evidence="2 3" key="1">
    <citation type="submission" date="2020-07" db="EMBL/GenBank/DDBJ databases">
        <title>Natrinema (YPL30) sp. nov. and Haloterrigena xxxxxx (YPL8) sp. nov., isolated from a salt mine.</title>
        <authorList>
            <person name="Cui H."/>
        </authorList>
    </citation>
    <scope>NUCLEOTIDE SEQUENCE [LARGE SCALE GENOMIC DNA]</scope>
    <source>
        <strain evidence="2 3">YPL13</strain>
    </source>
</reference>
<dbReference type="PANTHER" id="PTHR37308">
    <property type="entry name" value="INTEGRAL MEMBRANE PROTEIN"/>
    <property type="match status" value="1"/>
</dbReference>
<gene>
    <name evidence="2" type="ORF">HYG81_09825</name>
</gene>
<sequence>MEYERTDVVVDRLELLRAYGYGLCMGAADALPGVSGGTVALLLGFYGRLIAAVTALTPQRAIAVLRGYHPDRRDRARESLLEMDLQFLVPLGVGMVTSVVLIADVVSSLAESHPVAIFGFFTGLIAASAIALGRSLEFDSPAHVVAALVGTTLALLVAADVVQLPGGGPVVIFVAGAIAISAMILPGISGSLILILLGQYVFLSGELSEFVRAGADLLGGGSLAAVIDPGTTVALFVAGGVVGLVTIARVVRAALARNRGLTLVFLVSLIAGSVPAPLHNIGETHAWTTETMALTAAWAAVGAVALFALEYLVGGFDPE</sequence>
<proteinExistence type="predicted"/>
<feature type="transmembrane region" description="Helical" evidence="1">
    <location>
        <begin position="144"/>
        <end position="164"/>
    </location>
</feature>
<dbReference type="GeneID" id="56143504"/>
<dbReference type="AlphaFoldDB" id="A0A7D6GPR1"/>
<keyword evidence="1" id="KW-1133">Transmembrane helix</keyword>
<dbReference type="PANTHER" id="PTHR37308:SF1">
    <property type="entry name" value="POLYPRENYL-PHOSPHATE TRANSPORTER"/>
    <property type="match status" value="1"/>
</dbReference>